<dbReference type="PANTHER" id="PTHR43142:SF1">
    <property type="entry name" value="CARBOXYLIC ESTER HYDROLASE"/>
    <property type="match status" value="1"/>
</dbReference>
<dbReference type="KEGG" id="chn:A605_10475"/>
<evidence type="ECO:0000256" key="2">
    <source>
        <dbReference type="ARBA" id="ARBA00022801"/>
    </source>
</evidence>
<comment type="similarity">
    <text evidence="1 3">Belongs to the type-B carboxylesterase/lipase family.</text>
</comment>
<dbReference type="InterPro" id="IPR019826">
    <property type="entry name" value="Carboxylesterase_B_AS"/>
</dbReference>
<evidence type="ECO:0000256" key="1">
    <source>
        <dbReference type="ARBA" id="ARBA00005964"/>
    </source>
</evidence>
<keyword evidence="2 3" id="KW-0378">Hydrolase</keyword>
<dbReference type="PATRIC" id="fig|1121362.3.peg.2122"/>
<evidence type="ECO:0000259" key="4">
    <source>
        <dbReference type="Pfam" id="PF00135"/>
    </source>
</evidence>
<dbReference type="EC" id="3.1.1.-" evidence="3"/>
<evidence type="ECO:0000313" key="5">
    <source>
        <dbReference type="EMBL" id="AGF73095.1"/>
    </source>
</evidence>
<dbReference type="PROSITE" id="PS00122">
    <property type="entry name" value="CARBOXYLESTERASE_B_1"/>
    <property type="match status" value="1"/>
</dbReference>
<dbReference type="Gene3D" id="3.40.50.1820">
    <property type="entry name" value="alpha/beta hydrolase"/>
    <property type="match status" value="1"/>
</dbReference>
<protein>
    <recommendedName>
        <fullName evidence="3">Carboxylic ester hydrolase</fullName>
        <ecNumber evidence="3">3.1.1.-</ecNumber>
    </recommendedName>
</protein>
<dbReference type="EMBL" id="CP003697">
    <property type="protein sequence ID" value="AGF73095.1"/>
    <property type="molecule type" value="Genomic_DNA"/>
</dbReference>
<feature type="domain" description="Carboxylesterase type B" evidence="4">
    <location>
        <begin position="62"/>
        <end position="192"/>
    </location>
</feature>
<dbReference type="SUPFAM" id="SSF53474">
    <property type="entry name" value="alpha/beta-Hydrolases"/>
    <property type="match status" value="1"/>
</dbReference>
<evidence type="ECO:0000256" key="3">
    <source>
        <dbReference type="RuleBase" id="RU361235"/>
    </source>
</evidence>
<proteinExistence type="inferred from homology"/>
<dbReference type="HOGENOM" id="CLU_006586_18_0_11"/>
<dbReference type="OrthoDB" id="3199405at2"/>
<dbReference type="Pfam" id="PF00135">
    <property type="entry name" value="COesterase"/>
    <property type="match status" value="1"/>
</dbReference>
<reference evidence="5 6" key="1">
    <citation type="journal article" date="2012" name="Stand. Genomic Sci.">
        <title>Genome sequence of the halotolerant bacterium Corynebacterium halotolerans type strain YIM 70093(T) (= DSM 44683(T)).</title>
        <authorList>
            <person name="Ruckert C."/>
            <person name="Albersmeier A."/>
            <person name="Al-Dilaimi A."/>
            <person name="Niehaus K."/>
            <person name="Szczepanowski R."/>
            <person name="Kalinowski J."/>
        </authorList>
    </citation>
    <scope>NUCLEOTIDE SEQUENCE [LARGE SCALE GENOMIC DNA]</scope>
    <source>
        <strain evidence="5">YIM 70093</strain>
    </source>
</reference>
<dbReference type="eggNOG" id="COG2272">
    <property type="taxonomic scope" value="Bacteria"/>
</dbReference>
<accession>M1P007</accession>
<dbReference type="STRING" id="1121362.A605_10475"/>
<dbReference type="GO" id="GO:0016787">
    <property type="term" value="F:hydrolase activity"/>
    <property type="evidence" value="ECO:0007669"/>
    <property type="project" value="UniProtKB-KW"/>
</dbReference>
<dbReference type="AlphaFoldDB" id="M1P007"/>
<gene>
    <name evidence="5" type="ORF">A605_10475</name>
</gene>
<dbReference type="ESTHER" id="9cory-m1p007">
    <property type="family name" value="Carb_B_Bacteria"/>
</dbReference>
<evidence type="ECO:0000313" key="6">
    <source>
        <dbReference type="Proteomes" id="UP000011723"/>
    </source>
</evidence>
<name>M1P007_9CORY</name>
<sequence length="425" mass="46671">MVPEAHVTLTCPAGTITGLDDGTVRRFHSIPYSEIPGDFADAGRARPATIDATSPRPKDIALSVTTPAGARPDDDLPVIVYIHGGRFEYGTHEDPRADGRANASRGVVTVQLGYRVGLAGFARFHDDEPDRYRGIDDCQLGLEWVQRNIEAFGGDPTNVTLYGQSAGATTALWLMRRDHYRGAFRRVVASSPCYPRADFAARKASLRRALGKPVTREALSAIEPEKLKRGYRRFRSRHGLDMALGPAPFDGTQLSDVPLVLTSMRDEFYHMPAGVKIDRTPLSAQAVKLLARPMGVSGPVDDWLAAARKIDPERLAGRLIGDSANRRWVSQAGDEAPGPTWMMEFTSDHGPALHCAEIPYLFGVQEGPTAELLNGWLADFARGKEPGWEQYSPGTGRIVQRVNLTTYKMNAISDPLRMVREAFHP</sequence>
<dbReference type="InterPro" id="IPR002018">
    <property type="entry name" value="CarbesteraseB"/>
</dbReference>
<dbReference type="Proteomes" id="UP000011723">
    <property type="component" value="Chromosome"/>
</dbReference>
<keyword evidence="6" id="KW-1185">Reference proteome</keyword>
<dbReference type="InterPro" id="IPR029058">
    <property type="entry name" value="AB_hydrolase_fold"/>
</dbReference>
<dbReference type="PANTHER" id="PTHR43142">
    <property type="entry name" value="CARBOXYLIC ESTER HYDROLASE"/>
    <property type="match status" value="1"/>
</dbReference>
<organism evidence="5 6">
    <name type="scientific">Corynebacterium halotolerans YIM 70093 = DSM 44683</name>
    <dbReference type="NCBI Taxonomy" id="1121362"/>
    <lineage>
        <taxon>Bacteria</taxon>
        <taxon>Bacillati</taxon>
        <taxon>Actinomycetota</taxon>
        <taxon>Actinomycetes</taxon>
        <taxon>Mycobacteriales</taxon>
        <taxon>Corynebacteriaceae</taxon>
        <taxon>Corynebacterium</taxon>
    </lineage>
</organism>
<dbReference type="RefSeq" id="WP_015401511.1">
    <property type="nucleotide sequence ID" value="NC_020302.1"/>
</dbReference>